<feature type="binding site" evidence="12">
    <location>
        <position position="243"/>
    </location>
    <ligand>
        <name>Mg(2+)</name>
        <dbReference type="ChEBI" id="CHEBI:18420"/>
        <label>1</label>
    </ligand>
</feature>
<comment type="pathway">
    <text evidence="2 13">Nucleotide-sugar biosynthesis; GDP-alpha-D-mannose biosynthesis; alpha-D-mannose 1-phosphate from D-fructose 6-phosphate: step 2/2.</text>
</comment>
<dbReference type="Proteomes" id="UP000504635">
    <property type="component" value="Unplaced"/>
</dbReference>
<comment type="cofactor">
    <cofactor evidence="12">
        <name>Mg(2+)</name>
        <dbReference type="ChEBI" id="CHEBI:18420"/>
    </cofactor>
</comment>
<feature type="active site" description="Nucleophile" evidence="10">
    <location>
        <position position="10"/>
    </location>
</feature>
<dbReference type="SFLD" id="SFLDF00445">
    <property type="entry name" value="alpha-phosphomannomutase"/>
    <property type="match status" value="1"/>
</dbReference>
<comment type="catalytic activity">
    <reaction evidence="13">
        <text>alpha-D-mannose 1-phosphate = D-mannose 6-phosphate</text>
        <dbReference type="Rhea" id="RHEA:11140"/>
        <dbReference type="ChEBI" id="CHEBI:58409"/>
        <dbReference type="ChEBI" id="CHEBI:58735"/>
        <dbReference type="EC" id="5.4.2.8"/>
    </reaction>
</comment>
<dbReference type="InterPro" id="IPR043169">
    <property type="entry name" value="PMM_cap"/>
</dbReference>
<dbReference type="FunFam" id="3.30.1240.20:FF:000001">
    <property type="entry name" value="Phosphomannomutase"/>
    <property type="match status" value="1"/>
</dbReference>
<dbReference type="GO" id="GO:0004615">
    <property type="term" value="F:phosphomannomutase activity"/>
    <property type="evidence" value="ECO:0007669"/>
    <property type="project" value="UniProtKB-EC"/>
</dbReference>
<dbReference type="GeneID" id="115884690"/>
<comment type="similarity">
    <text evidence="3 13">Belongs to the eukaryotic PMM family.</text>
</comment>
<dbReference type="Pfam" id="PF03332">
    <property type="entry name" value="PMM"/>
    <property type="match status" value="2"/>
</dbReference>
<evidence type="ECO:0000256" key="2">
    <source>
        <dbReference type="ARBA" id="ARBA00004699"/>
    </source>
</evidence>
<comment type="subunit">
    <text evidence="4 13">Homodimer.</text>
</comment>
<dbReference type="InterPro" id="IPR005002">
    <property type="entry name" value="PMM"/>
</dbReference>
<dbReference type="Gene3D" id="3.30.1240.20">
    <property type="match status" value="1"/>
</dbReference>
<evidence type="ECO:0000256" key="11">
    <source>
        <dbReference type="PIRSR" id="PIRSR605002-2"/>
    </source>
</evidence>
<evidence type="ECO:0000256" key="4">
    <source>
        <dbReference type="ARBA" id="ARBA00011738"/>
    </source>
</evidence>
<dbReference type="RefSeq" id="XP_030759199.1">
    <property type="nucleotide sequence ID" value="XM_030903339.1"/>
</dbReference>
<dbReference type="SFLD" id="SFLDG01143">
    <property type="entry name" value="C2.B.3:_Phosphomannomutase_Lik"/>
    <property type="match status" value="1"/>
</dbReference>
<dbReference type="SFLD" id="SFLDG01140">
    <property type="entry name" value="C2.B:_Phosphomannomutase_and_P"/>
    <property type="match status" value="1"/>
</dbReference>
<organism evidence="14 15">
    <name type="scientific">Sitophilus oryzae</name>
    <name type="common">Rice weevil</name>
    <name type="synonym">Curculio oryzae</name>
    <dbReference type="NCBI Taxonomy" id="7048"/>
    <lineage>
        <taxon>Eukaryota</taxon>
        <taxon>Metazoa</taxon>
        <taxon>Ecdysozoa</taxon>
        <taxon>Arthropoda</taxon>
        <taxon>Hexapoda</taxon>
        <taxon>Insecta</taxon>
        <taxon>Pterygota</taxon>
        <taxon>Neoptera</taxon>
        <taxon>Endopterygota</taxon>
        <taxon>Coleoptera</taxon>
        <taxon>Polyphaga</taxon>
        <taxon>Cucujiformia</taxon>
        <taxon>Curculionidae</taxon>
        <taxon>Dryophthorinae</taxon>
        <taxon>Sitophilus</taxon>
    </lineage>
</organism>
<dbReference type="KEGG" id="soy:115884690"/>
<keyword evidence="7 12" id="KW-0479">Metal-binding</keyword>
<dbReference type="OrthoDB" id="10264771at2759"/>
<dbReference type="GO" id="GO:0006013">
    <property type="term" value="P:mannose metabolic process"/>
    <property type="evidence" value="ECO:0007669"/>
    <property type="project" value="TreeGrafter"/>
</dbReference>
<evidence type="ECO:0000256" key="5">
    <source>
        <dbReference type="ARBA" id="ARBA00012730"/>
    </source>
</evidence>
<feature type="binding site" evidence="12">
    <location>
        <position position="241"/>
    </location>
    <ligand>
        <name>Mg(2+)</name>
        <dbReference type="ChEBI" id="CHEBI:18420"/>
        <label>1</label>
    </ligand>
</feature>
<reference evidence="15" key="1">
    <citation type="submission" date="2025-08" db="UniProtKB">
        <authorList>
            <consortium name="RefSeq"/>
        </authorList>
    </citation>
    <scope>IDENTIFICATION</scope>
    <source>
        <tissue evidence="15">Gonads</tissue>
    </source>
</reference>
<dbReference type="InterPro" id="IPR036412">
    <property type="entry name" value="HAD-like_sf"/>
</dbReference>
<keyword evidence="8 12" id="KW-0460">Magnesium</keyword>
<feature type="binding site" evidence="12">
    <location>
        <position position="246"/>
    </location>
    <ligand>
        <name>Mg(2+)</name>
        <dbReference type="ChEBI" id="CHEBI:18420"/>
        <label>1</label>
    </ligand>
</feature>
<evidence type="ECO:0000256" key="7">
    <source>
        <dbReference type="ARBA" id="ARBA00022723"/>
    </source>
</evidence>
<evidence type="ECO:0000256" key="13">
    <source>
        <dbReference type="RuleBase" id="RU361118"/>
    </source>
</evidence>
<evidence type="ECO:0000256" key="8">
    <source>
        <dbReference type="ARBA" id="ARBA00022842"/>
    </source>
</evidence>
<feature type="binding site" evidence="12">
    <location>
        <position position="12"/>
    </location>
    <ligand>
        <name>Mg(2+)</name>
        <dbReference type="ChEBI" id="CHEBI:18420"/>
        <label>1</label>
    </ligand>
</feature>
<dbReference type="EC" id="5.4.2.8" evidence="5 13"/>
<feature type="binding site" evidence="11">
    <location>
        <position position="161"/>
    </location>
    <ligand>
        <name>alpha-D-mannose 1-phosphate</name>
        <dbReference type="ChEBI" id="CHEBI:58409"/>
    </ligand>
</feature>
<dbReference type="GO" id="GO:0005829">
    <property type="term" value="C:cytosol"/>
    <property type="evidence" value="ECO:0007669"/>
    <property type="project" value="TreeGrafter"/>
</dbReference>
<feature type="binding site" evidence="12">
    <location>
        <position position="229"/>
    </location>
    <ligand>
        <name>Mg(2+)</name>
        <dbReference type="ChEBI" id="CHEBI:18420"/>
        <label>1</label>
    </ligand>
</feature>
<comment type="subcellular location">
    <subcellularLocation>
        <location evidence="1 13">Cytoplasm</location>
    </subcellularLocation>
</comment>
<dbReference type="AlphaFoldDB" id="A0A6J2Y7V6"/>
<dbReference type="SUPFAM" id="SSF56784">
    <property type="entry name" value="HAD-like"/>
    <property type="match status" value="1"/>
</dbReference>
<evidence type="ECO:0000256" key="6">
    <source>
        <dbReference type="ARBA" id="ARBA00022490"/>
    </source>
</evidence>
<feature type="binding site" evidence="11">
    <location>
        <position position="19"/>
    </location>
    <ligand>
        <name>alpha-D-mannose 1-phosphate</name>
        <dbReference type="ChEBI" id="CHEBI:58409"/>
    </ligand>
</feature>
<feature type="binding site" evidence="11">
    <location>
        <position position="143"/>
    </location>
    <ligand>
        <name>alpha-D-mannose 1-phosphate</name>
        <dbReference type="ChEBI" id="CHEBI:58409"/>
    </ligand>
</feature>
<evidence type="ECO:0000256" key="3">
    <source>
        <dbReference type="ARBA" id="ARBA00009736"/>
    </source>
</evidence>
<evidence type="ECO:0000313" key="14">
    <source>
        <dbReference type="Proteomes" id="UP000504635"/>
    </source>
</evidence>
<dbReference type="InterPro" id="IPR023214">
    <property type="entry name" value="HAD_sf"/>
</dbReference>
<dbReference type="NCBIfam" id="TIGR01484">
    <property type="entry name" value="HAD-SF-IIB"/>
    <property type="match status" value="1"/>
</dbReference>
<feature type="active site" description="Proton donor/acceptor" evidence="10">
    <location>
        <position position="12"/>
    </location>
</feature>
<feature type="binding site" evidence="12">
    <location>
        <position position="10"/>
    </location>
    <ligand>
        <name>Mg(2+)</name>
        <dbReference type="ChEBI" id="CHEBI:18420"/>
        <label>1</label>
    </ligand>
</feature>
<dbReference type="PANTHER" id="PTHR10466:SF0">
    <property type="entry name" value="PHOSPHOMANNOMUTASE"/>
    <property type="match status" value="1"/>
</dbReference>
<comment type="function">
    <text evidence="13">Involved in the synthesis of the GDP-mannose and dolichol-phosphate-mannose required for a number of critical mannosyl transfer reactions.</text>
</comment>
<dbReference type="Gene3D" id="3.40.50.1000">
    <property type="entry name" value="HAD superfamily/HAD-like"/>
    <property type="match status" value="1"/>
</dbReference>
<dbReference type="SFLD" id="SFLDS00003">
    <property type="entry name" value="Haloacid_Dehalogenase"/>
    <property type="match status" value="1"/>
</dbReference>
<proteinExistence type="inferred from homology"/>
<evidence type="ECO:0000313" key="15">
    <source>
        <dbReference type="RefSeq" id="XP_030759199.1"/>
    </source>
</evidence>
<evidence type="ECO:0000256" key="12">
    <source>
        <dbReference type="PIRSR" id="PIRSR605002-3"/>
    </source>
</evidence>
<dbReference type="GO" id="GO:0009298">
    <property type="term" value="P:GDP-mannose biosynthetic process"/>
    <property type="evidence" value="ECO:0007669"/>
    <property type="project" value="UniProtKB-UniPathway"/>
</dbReference>
<dbReference type="PANTHER" id="PTHR10466">
    <property type="entry name" value="PHOSPHOMANNOMUTASE"/>
    <property type="match status" value="1"/>
</dbReference>
<dbReference type="GO" id="GO:0006487">
    <property type="term" value="P:protein N-linked glycosylation"/>
    <property type="evidence" value="ECO:0007669"/>
    <property type="project" value="TreeGrafter"/>
</dbReference>
<evidence type="ECO:0000256" key="9">
    <source>
        <dbReference type="ARBA" id="ARBA00023235"/>
    </source>
</evidence>
<dbReference type="GO" id="GO:0046872">
    <property type="term" value="F:metal ion binding"/>
    <property type="evidence" value="ECO:0007669"/>
    <property type="project" value="UniProtKB-KW"/>
</dbReference>
<dbReference type="FunCoup" id="A0A6J2Y7V6">
    <property type="interactions" value="1129"/>
</dbReference>
<feature type="binding site" evidence="11">
    <location>
        <position position="199"/>
    </location>
    <ligand>
        <name>alpha-D-mannose 1-phosphate</name>
        <dbReference type="ChEBI" id="CHEBI:58409"/>
    </ligand>
</feature>
<keyword evidence="9 13" id="KW-0413">Isomerase</keyword>
<feature type="binding site" evidence="11">
    <location>
        <position position="154"/>
    </location>
    <ligand>
        <name>alpha-D-mannose 1-phosphate</name>
        <dbReference type="ChEBI" id="CHEBI:58409"/>
    </ligand>
</feature>
<gene>
    <name evidence="15" type="primary">LOC115884690</name>
</gene>
<feature type="binding site" evidence="11">
    <location>
        <position position="201"/>
    </location>
    <ligand>
        <name>alpha-D-mannose 1-phosphate</name>
        <dbReference type="ChEBI" id="CHEBI:58409"/>
    </ligand>
</feature>
<dbReference type="CDD" id="cd02585">
    <property type="entry name" value="HAD_PMM"/>
    <property type="match status" value="1"/>
</dbReference>
<keyword evidence="6 13" id="KW-0963">Cytoplasm</keyword>
<sequence>MPKKIICLFDVDGTLTKPRNDIDPRFELFLQQKLKPLCAIGLVGGSDFKKIAEQMCGEDVIERYQYIFSENGLVYHKNGKEESINMFSIHNLYILSDIYFILGRENIQKHIGEDKLQKFINFVLGYLSTIVLPVKRGTFIEFRTGMLNISPIGRNCSQKERDEFEIYDKQEKIREKMIEALKKEFPDIGFTYSIGGQISFDAFPTGWDKTFCLNHLEPEGFDEIHFFGDKVYKGGNDYEIFNDSRTIGHKVLNPQDTQRQLEALFNL</sequence>
<name>A0A6J2Y7V6_SITOR</name>
<protein>
    <recommendedName>
        <fullName evidence="5 13">Phosphomannomutase</fullName>
        <ecNumber evidence="5 13">5.4.2.8</ecNumber>
    </recommendedName>
</protein>
<keyword evidence="14" id="KW-1185">Reference proteome</keyword>
<dbReference type="InterPro" id="IPR006379">
    <property type="entry name" value="HAD-SF_hydro_IIB"/>
</dbReference>
<evidence type="ECO:0000256" key="1">
    <source>
        <dbReference type="ARBA" id="ARBA00004496"/>
    </source>
</evidence>
<dbReference type="InParanoid" id="A0A6J2Y7V6"/>
<dbReference type="UniPathway" id="UPA00126">
    <property type="reaction ID" value="UER00424"/>
</dbReference>
<evidence type="ECO:0000256" key="10">
    <source>
        <dbReference type="PIRSR" id="PIRSR605002-1"/>
    </source>
</evidence>
<accession>A0A6J2Y7V6</accession>